<dbReference type="HOGENOM" id="CLU_080372_0_0_9"/>
<reference evidence="2" key="1">
    <citation type="submission" date="2007-10" db="EMBL/GenBank/DDBJ databases">
        <title>Complete sequence of chromosome of Desulforudis audaxviator MP104C.</title>
        <authorList>
            <person name="Copeland A."/>
            <person name="Lucas S."/>
            <person name="Lapidus A."/>
            <person name="Barry K."/>
            <person name="Glavina del Rio T."/>
            <person name="Dalin E."/>
            <person name="Tice H."/>
            <person name="Bruce D."/>
            <person name="Pitluck S."/>
            <person name="Lowry S.R."/>
            <person name="Larimer F."/>
            <person name="Land M.L."/>
            <person name="Hauser L."/>
            <person name="Kyrpides N."/>
            <person name="Ivanova N.N."/>
            <person name="Richardson P."/>
        </authorList>
    </citation>
    <scope>NUCLEOTIDE SEQUENCE [LARGE SCALE GENOMIC DNA]</scope>
    <source>
        <strain evidence="2">MP104C</strain>
    </source>
</reference>
<dbReference type="KEGG" id="dau:Daud_1775"/>
<evidence type="ECO:0000313" key="2">
    <source>
        <dbReference type="Proteomes" id="UP000008544"/>
    </source>
</evidence>
<keyword evidence="1" id="KW-0808">Transferase</keyword>
<dbReference type="EMBL" id="CP000860">
    <property type="protein sequence ID" value="ACA60271.1"/>
    <property type="molecule type" value="Genomic_DNA"/>
</dbReference>
<sequence length="298" mass="34781">MKKHYSVVVDPKYIYRRLDPLPTKKELEHFYREHYYAFMETGGRVPELRRLIKGGEESDSELAWLSQTLWRDIRDILDEHLVHKQERWLLDMGCGPGHFCRYMQQAGWHVVGVEPSRDAAEIARSFGITVYDSIEECSRKTEQRFDAVTLLNVLEHVLDPPGLLQELRSLTHEESMLAVRVPNDFSVLQDCAYRRLGGGEPWWVAIPDHINYFNFETLAQFMERLGFQVVDMFGDFPMEVFLLFGDVYVGNPEVGSQCHEKRVAFELSIPVQLRRNLYRCFARNGVGRNCLLFAKMVK</sequence>
<name>B1I5G1_DESAP</name>
<organism evidence="1 2">
    <name type="scientific">Desulforudis audaxviator (strain MP104C)</name>
    <dbReference type="NCBI Taxonomy" id="477974"/>
    <lineage>
        <taxon>Bacteria</taxon>
        <taxon>Bacillati</taxon>
        <taxon>Bacillota</taxon>
        <taxon>Clostridia</taxon>
        <taxon>Thermoanaerobacterales</taxon>
        <taxon>Candidatus Desulforudaceae</taxon>
        <taxon>Candidatus Desulforudis</taxon>
    </lineage>
</organism>
<evidence type="ECO:0000313" key="1">
    <source>
        <dbReference type="EMBL" id="ACA60271.1"/>
    </source>
</evidence>
<dbReference type="CDD" id="cd02440">
    <property type="entry name" value="AdoMet_MTases"/>
    <property type="match status" value="1"/>
</dbReference>
<dbReference type="Gene3D" id="3.40.50.150">
    <property type="entry name" value="Vaccinia Virus protein VP39"/>
    <property type="match status" value="1"/>
</dbReference>
<dbReference type="PANTHER" id="PTHR43861:SF6">
    <property type="entry name" value="METHYLTRANSFERASE TYPE 11"/>
    <property type="match status" value="1"/>
</dbReference>
<dbReference type="PANTHER" id="PTHR43861">
    <property type="entry name" value="TRANS-ACONITATE 2-METHYLTRANSFERASE-RELATED"/>
    <property type="match status" value="1"/>
</dbReference>
<gene>
    <name evidence="1" type="ordered locus">Daud_1775</name>
</gene>
<dbReference type="InterPro" id="IPR029063">
    <property type="entry name" value="SAM-dependent_MTases_sf"/>
</dbReference>
<reference evidence="1 2" key="2">
    <citation type="journal article" date="2008" name="Science">
        <title>Environmental genomics reveals a single-species ecosystem deep within Earth.</title>
        <authorList>
            <person name="Chivian D."/>
            <person name="Brodie E.L."/>
            <person name="Alm E.J."/>
            <person name="Culley D.E."/>
            <person name="Dehal P.S."/>
            <person name="Desantis T.Z."/>
            <person name="Gihring T.M."/>
            <person name="Lapidus A."/>
            <person name="Lin L.H."/>
            <person name="Lowry S.R."/>
            <person name="Moser D.P."/>
            <person name="Richardson P.M."/>
            <person name="Southam G."/>
            <person name="Wanger G."/>
            <person name="Pratt L.M."/>
            <person name="Andersen G.L."/>
            <person name="Hazen T.C."/>
            <person name="Brockman F.J."/>
            <person name="Arkin A.P."/>
            <person name="Onstott T.C."/>
        </authorList>
    </citation>
    <scope>NUCLEOTIDE SEQUENCE [LARGE SCALE GENOMIC DNA]</scope>
    <source>
        <strain evidence="1 2">MP104C</strain>
    </source>
</reference>
<dbReference type="AlphaFoldDB" id="B1I5G1"/>
<keyword evidence="1" id="KW-0489">Methyltransferase</keyword>
<proteinExistence type="predicted"/>
<dbReference type="STRING" id="477974.Daud_1775"/>
<dbReference type="SUPFAM" id="SSF53335">
    <property type="entry name" value="S-adenosyl-L-methionine-dependent methyltransferases"/>
    <property type="match status" value="1"/>
</dbReference>
<dbReference type="GO" id="GO:0032259">
    <property type="term" value="P:methylation"/>
    <property type="evidence" value="ECO:0007669"/>
    <property type="project" value="UniProtKB-KW"/>
</dbReference>
<dbReference type="RefSeq" id="WP_012302850.1">
    <property type="nucleotide sequence ID" value="NC_010424.1"/>
</dbReference>
<dbReference type="Proteomes" id="UP000008544">
    <property type="component" value="Chromosome"/>
</dbReference>
<dbReference type="eggNOG" id="COG2227">
    <property type="taxonomic scope" value="Bacteria"/>
</dbReference>
<accession>B1I5G1</accession>
<dbReference type="GO" id="GO:0008168">
    <property type="term" value="F:methyltransferase activity"/>
    <property type="evidence" value="ECO:0007669"/>
    <property type="project" value="UniProtKB-KW"/>
</dbReference>
<keyword evidence="2" id="KW-1185">Reference proteome</keyword>
<dbReference type="Pfam" id="PF13489">
    <property type="entry name" value="Methyltransf_23"/>
    <property type="match status" value="1"/>
</dbReference>
<protein>
    <submittedName>
        <fullName evidence="1">Methyltransferase type 12</fullName>
    </submittedName>
</protein>